<organism evidence="1 2">
    <name type="scientific">Dermatophagoides pteronyssinus</name>
    <name type="common">European house dust mite</name>
    <dbReference type="NCBI Taxonomy" id="6956"/>
    <lineage>
        <taxon>Eukaryota</taxon>
        <taxon>Metazoa</taxon>
        <taxon>Ecdysozoa</taxon>
        <taxon>Arthropoda</taxon>
        <taxon>Chelicerata</taxon>
        <taxon>Arachnida</taxon>
        <taxon>Acari</taxon>
        <taxon>Acariformes</taxon>
        <taxon>Sarcoptiformes</taxon>
        <taxon>Astigmata</taxon>
        <taxon>Psoroptidia</taxon>
        <taxon>Analgoidea</taxon>
        <taxon>Pyroglyphidae</taxon>
        <taxon>Dermatophagoidinae</taxon>
        <taxon>Dermatophagoides</taxon>
    </lineage>
</organism>
<sequence length="451" mass="50382">MSNELQTIKISLSDRERNFCEDDQHRAGSNLKDLILFTKENELDEQKPLNENEFAKLSAVNTLCLELGGLKLSSSAIKMIGDCGMQKLQCLRIYDCLGINDEAVKLFGQRFGKNIAHLEMLGNTEVTNVGLKALIESIGNLEVLHLDNAIGLLSERNGTITNLRHVWSRINGDELDKLSQFTVKYAPYLRHLDITMANTKEKTPEFIKILENLTGLTKLSITCTANVAIEKELAQLLTKLATNLTNVNICVWMGDGDVLIDAIGKLSKLEQLTLNGRSPMRHIDFRINKTLAPMANMKNLKNLRLILKNHSKTLLDKFASNLPNLETLELEGLDIDDQALTNLAGLNNLSFLDIVSPEITDIGMSTLVTKLPNLTFLRVNDFGTDKIWNKTLDAIVGEASRRQQVPIEIVFTETCKLDLESRRNSLPKNLTVSKRNSTHLLSFPGSTPRGF</sequence>
<dbReference type="GeneID" id="113799501"/>
<dbReference type="InterPro" id="IPR032675">
    <property type="entry name" value="LRR_dom_sf"/>
</dbReference>
<dbReference type="Proteomes" id="UP000515146">
    <property type="component" value="Unplaced"/>
</dbReference>
<dbReference type="AlphaFoldDB" id="A0A6P6YL32"/>
<dbReference type="PANTHER" id="PTHR13318">
    <property type="entry name" value="PARTNER OF PAIRED, ISOFORM B-RELATED"/>
    <property type="match status" value="1"/>
</dbReference>
<dbReference type="PANTHER" id="PTHR13318:SF190">
    <property type="entry name" value="PARTNER OF PAIRED, ISOFORM B"/>
    <property type="match status" value="1"/>
</dbReference>
<dbReference type="SUPFAM" id="SSF52047">
    <property type="entry name" value="RNI-like"/>
    <property type="match status" value="1"/>
</dbReference>
<evidence type="ECO:0000313" key="1">
    <source>
        <dbReference type="Proteomes" id="UP000515146"/>
    </source>
</evidence>
<gene>
    <name evidence="2" type="primary">LOC113799501</name>
</gene>
<reference evidence="2" key="1">
    <citation type="submission" date="2025-08" db="UniProtKB">
        <authorList>
            <consortium name="RefSeq"/>
        </authorList>
    </citation>
    <scope>IDENTIFICATION</scope>
    <source>
        <strain evidence="2">Airmid</strain>
    </source>
</reference>
<dbReference type="InParanoid" id="A0A6P6YL32"/>
<protein>
    <submittedName>
        <fullName evidence="2">Uncharacterized protein LOC113799501</fullName>
    </submittedName>
</protein>
<evidence type="ECO:0000313" key="2">
    <source>
        <dbReference type="RefSeq" id="XP_027205940.1"/>
    </source>
</evidence>
<keyword evidence="1" id="KW-1185">Reference proteome</keyword>
<dbReference type="OrthoDB" id="10254930at2759"/>
<dbReference type="RefSeq" id="XP_027205940.1">
    <property type="nucleotide sequence ID" value="XM_027350139.1"/>
</dbReference>
<accession>A0A6P6YL32</accession>
<proteinExistence type="predicted"/>
<dbReference type="KEGG" id="dpte:113799501"/>
<dbReference type="OMA" id="MRHIDFR"/>
<name>A0A6P6YL32_DERPT</name>
<dbReference type="Gene3D" id="3.80.10.10">
    <property type="entry name" value="Ribonuclease Inhibitor"/>
    <property type="match status" value="3"/>
</dbReference>
<dbReference type="GO" id="GO:0031146">
    <property type="term" value="P:SCF-dependent proteasomal ubiquitin-dependent protein catabolic process"/>
    <property type="evidence" value="ECO:0007669"/>
    <property type="project" value="TreeGrafter"/>
</dbReference>
<dbReference type="GO" id="GO:0019005">
    <property type="term" value="C:SCF ubiquitin ligase complex"/>
    <property type="evidence" value="ECO:0007669"/>
    <property type="project" value="TreeGrafter"/>
</dbReference>